<dbReference type="Proteomes" id="UP000179807">
    <property type="component" value="Unassembled WGS sequence"/>
</dbReference>
<dbReference type="PROSITE" id="PS00108">
    <property type="entry name" value="PROTEIN_KINASE_ST"/>
    <property type="match status" value="1"/>
</dbReference>
<dbReference type="PANTHER" id="PTHR24346">
    <property type="entry name" value="MAP/MICROTUBULE AFFINITY-REGULATING KINASE"/>
    <property type="match status" value="1"/>
</dbReference>
<dbReference type="GO" id="GO:0004674">
    <property type="term" value="F:protein serine/threonine kinase activity"/>
    <property type="evidence" value="ECO:0007669"/>
    <property type="project" value="TreeGrafter"/>
</dbReference>
<dbReference type="InterPro" id="IPR011009">
    <property type="entry name" value="Kinase-like_dom_sf"/>
</dbReference>
<keyword evidence="2" id="KW-0067">ATP-binding</keyword>
<evidence type="ECO:0000313" key="4">
    <source>
        <dbReference type="EMBL" id="OHT09610.1"/>
    </source>
</evidence>
<evidence type="ECO:0000313" key="5">
    <source>
        <dbReference type="Proteomes" id="UP000179807"/>
    </source>
</evidence>
<dbReference type="SUPFAM" id="SSF56112">
    <property type="entry name" value="Protein kinase-like (PK-like)"/>
    <property type="match status" value="1"/>
</dbReference>
<name>A0A1J4KF04_9EUKA</name>
<evidence type="ECO:0000256" key="2">
    <source>
        <dbReference type="ARBA" id="ARBA00022840"/>
    </source>
</evidence>
<keyword evidence="4" id="KW-0418">Kinase</keyword>
<dbReference type="GO" id="GO:0005737">
    <property type="term" value="C:cytoplasm"/>
    <property type="evidence" value="ECO:0007669"/>
    <property type="project" value="TreeGrafter"/>
</dbReference>
<organism evidence="4 5">
    <name type="scientific">Tritrichomonas foetus</name>
    <dbReference type="NCBI Taxonomy" id="1144522"/>
    <lineage>
        <taxon>Eukaryota</taxon>
        <taxon>Metamonada</taxon>
        <taxon>Parabasalia</taxon>
        <taxon>Tritrichomonadida</taxon>
        <taxon>Tritrichomonadidae</taxon>
        <taxon>Tritrichomonas</taxon>
    </lineage>
</organism>
<dbReference type="EMBL" id="MLAK01000634">
    <property type="protein sequence ID" value="OHT09610.1"/>
    <property type="molecule type" value="Genomic_DNA"/>
</dbReference>
<dbReference type="RefSeq" id="XP_068362746.1">
    <property type="nucleotide sequence ID" value="XM_068501950.1"/>
</dbReference>
<evidence type="ECO:0000256" key="1">
    <source>
        <dbReference type="ARBA" id="ARBA00022741"/>
    </source>
</evidence>
<dbReference type="Gene3D" id="1.10.510.10">
    <property type="entry name" value="Transferase(Phosphotransferase) domain 1"/>
    <property type="match status" value="1"/>
</dbReference>
<dbReference type="PROSITE" id="PS50011">
    <property type="entry name" value="PROTEIN_KINASE_DOM"/>
    <property type="match status" value="1"/>
</dbReference>
<keyword evidence="5" id="KW-1185">Reference proteome</keyword>
<evidence type="ECO:0000259" key="3">
    <source>
        <dbReference type="PROSITE" id="PS50011"/>
    </source>
</evidence>
<accession>A0A1J4KF04</accession>
<sequence>MMNENGRQSLHAGNISNIRVHDYMLGDQIGQGAFAQIRVAFHHASRLTFASKVISKSKLSQAKSGKMILFNETVLAPLLDFPSIIEIVDVADSCSQVFQFMRFAEHGDLLQRLRRAPFTYNIAIRIIDQILAAVEYLHANGIVHRDIKLENILLAKHTGAKLADFGLATMTFDGNVTGNCGSYEYSAPEAIYQPVFDGFRADMWSVGVVIYAIFARNLPFHRTEDDLSFNVPVDLTPIPENMRFLVNCLLSLDPSQRPSATEARFILANFVNNFPPNVQSNISSDFNAHVSLNGNCGLDGVDANGVIQRERIDPLSMLCQPDLLCENASIIISKLSQAMHVPCQTMTQKLTAPGFNRSKVLYNLLQRKLQRIGMQAQTAAAQNVFQFPYQANSQPLQNQPIQPVANQINMNHPIQGVEFLQQQQELMNFQQNIQNMQYLNNQNNFEHNNVAGTEGTGIVDVVRQYPCCASMIYDRMHSFLLRQKCCVSSPISSSTVIVQHANGANMTVSFDVSDALVEGAQCGETAAVLALRAGPESAPLSALILRYFEESFAAGVSVAI</sequence>
<feature type="domain" description="Protein kinase" evidence="3">
    <location>
        <begin position="23"/>
        <end position="271"/>
    </location>
</feature>
<dbReference type="GO" id="GO:0035556">
    <property type="term" value="P:intracellular signal transduction"/>
    <property type="evidence" value="ECO:0007669"/>
    <property type="project" value="TreeGrafter"/>
</dbReference>
<protein>
    <submittedName>
        <fullName evidence="4">CAMK family protein kinase</fullName>
    </submittedName>
</protein>
<dbReference type="PANTHER" id="PTHR24346:SF30">
    <property type="entry name" value="MATERNAL EMBRYONIC LEUCINE ZIPPER KINASE"/>
    <property type="match status" value="1"/>
</dbReference>
<keyword evidence="1" id="KW-0547">Nucleotide-binding</keyword>
<dbReference type="Pfam" id="PF00069">
    <property type="entry name" value="Pkinase"/>
    <property type="match status" value="1"/>
</dbReference>
<dbReference type="SMART" id="SM00220">
    <property type="entry name" value="S_TKc"/>
    <property type="match status" value="1"/>
</dbReference>
<dbReference type="AlphaFoldDB" id="A0A1J4KF04"/>
<dbReference type="InterPro" id="IPR008271">
    <property type="entry name" value="Ser/Thr_kinase_AS"/>
</dbReference>
<gene>
    <name evidence="4" type="ORF">TRFO_21402</name>
</gene>
<keyword evidence="4" id="KW-0808">Transferase</keyword>
<dbReference type="GeneID" id="94836654"/>
<dbReference type="VEuPathDB" id="TrichDB:TRFO_21402"/>
<reference evidence="4" key="1">
    <citation type="submission" date="2016-10" db="EMBL/GenBank/DDBJ databases">
        <authorList>
            <person name="Benchimol M."/>
            <person name="Almeida L.G."/>
            <person name="Vasconcelos A.T."/>
            <person name="Perreira-Neves A."/>
            <person name="Rosa I.A."/>
            <person name="Tasca T."/>
            <person name="Bogo M.R."/>
            <person name="de Souza W."/>
        </authorList>
    </citation>
    <scope>NUCLEOTIDE SEQUENCE [LARGE SCALE GENOMIC DNA]</scope>
    <source>
        <strain evidence="4">K</strain>
    </source>
</reference>
<dbReference type="GO" id="GO:0005524">
    <property type="term" value="F:ATP binding"/>
    <property type="evidence" value="ECO:0007669"/>
    <property type="project" value="UniProtKB-KW"/>
</dbReference>
<proteinExistence type="predicted"/>
<comment type="caution">
    <text evidence="4">The sequence shown here is derived from an EMBL/GenBank/DDBJ whole genome shotgun (WGS) entry which is preliminary data.</text>
</comment>
<dbReference type="InterPro" id="IPR000719">
    <property type="entry name" value="Prot_kinase_dom"/>
</dbReference>